<proteinExistence type="predicted"/>
<reference evidence="1" key="1">
    <citation type="submission" date="2010-02" db="EMBL/GenBank/DDBJ databases">
        <title>Sequencing and annotation of the Blastocystis hominis genome.</title>
        <authorList>
            <person name="Wincker P."/>
        </authorList>
    </citation>
    <scope>NUCLEOTIDE SEQUENCE</scope>
    <source>
        <strain evidence="1">Singapore isolate B</strain>
    </source>
</reference>
<evidence type="ECO:0000313" key="1">
    <source>
        <dbReference type="EMBL" id="CBK25004.2"/>
    </source>
</evidence>
<name>D8MAB5_BLAHO</name>
<dbReference type="SUPFAM" id="SSF55874">
    <property type="entry name" value="ATPase domain of HSP90 chaperone/DNA topoisomerase II/histidine kinase"/>
    <property type="match status" value="1"/>
</dbReference>
<dbReference type="Pfam" id="PF13589">
    <property type="entry name" value="HATPase_c_3"/>
    <property type="match status" value="1"/>
</dbReference>
<dbReference type="InterPro" id="IPR036890">
    <property type="entry name" value="HATPase_C_sf"/>
</dbReference>
<evidence type="ECO:0000313" key="2">
    <source>
        <dbReference type="Proteomes" id="UP000008312"/>
    </source>
</evidence>
<dbReference type="RefSeq" id="XP_012899052.1">
    <property type="nucleotide sequence ID" value="XM_013043598.1"/>
</dbReference>
<evidence type="ECO:0008006" key="3">
    <source>
        <dbReference type="Google" id="ProtNLM"/>
    </source>
</evidence>
<dbReference type="AlphaFoldDB" id="D8MAB5"/>
<dbReference type="EMBL" id="FN668689">
    <property type="protein sequence ID" value="CBK25004.2"/>
    <property type="molecule type" value="Genomic_DNA"/>
</dbReference>
<dbReference type="Gene3D" id="3.30.565.10">
    <property type="entry name" value="Histidine kinase-like ATPase, C-terminal domain"/>
    <property type="match status" value="1"/>
</dbReference>
<protein>
    <recommendedName>
        <fullName evidence="3">Histidine kinase/HSP90-like ATPase domain-containing protein</fullName>
    </recommendedName>
</protein>
<dbReference type="InParanoid" id="D8MAB5"/>
<keyword evidence="2" id="KW-1185">Reference proteome</keyword>
<dbReference type="Proteomes" id="UP000008312">
    <property type="component" value="Unassembled WGS sequence"/>
</dbReference>
<sequence length="406" mass="45544">MEVNRSASFIRQNLDILGFKNEEEAFITTLMELLDNSIDAVVHKPKTPVEERSIVITVSKDENANTIQVVDNGIGMDCDSIPELCGGIFNSSKQKKGSYIGKYGIGLKAIMLYYQIALNVSSSTTEELSITSYHSFSVNPKLPNPNPSNPISVEQKFESSEFLAISQRSGNGPIRRPIGDSNIQLCSIPALHQSPLLSLHRNRRLPLSESCFRLAMFFGVKSFPLHPNPIFTHTIKRIRSRFTLHCSFCPLLIRSCSKFGRKNLVRWLSFFDLPISFSSTLRLRPSKPLITTTSCGLLSGIQHYPNWSQFGYAFRHAHPGPNPYFTLINGTNMDFEMSEMVVLVTHLLTSDPAPFASMKKTALQESKELDECTKQVVFEQTTQRSKAEQSHEVPDTHPNKTIVVCV</sequence>
<gene>
    <name evidence="1" type="ORF">GSBLH_T00006860001</name>
</gene>
<accession>D8MAB5</accession>
<organism evidence="1">
    <name type="scientific">Blastocystis hominis</name>
    <dbReference type="NCBI Taxonomy" id="12968"/>
    <lineage>
        <taxon>Eukaryota</taxon>
        <taxon>Sar</taxon>
        <taxon>Stramenopiles</taxon>
        <taxon>Bigyra</taxon>
        <taxon>Opalozoa</taxon>
        <taxon>Opalinata</taxon>
        <taxon>Blastocystidae</taxon>
        <taxon>Blastocystis</taxon>
    </lineage>
</organism>
<dbReference type="GeneID" id="24922984"/>